<gene>
    <name evidence="2" type="ORF">S01H1_19160</name>
</gene>
<feature type="domain" description="Methyltransferase" evidence="1">
    <location>
        <begin position="23"/>
        <end position="78"/>
    </location>
</feature>
<proteinExistence type="predicted"/>
<comment type="caution">
    <text evidence="2">The sequence shown here is derived from an EMBL/GenBank/DDBJ whole genome shotgun (WGS) entry which is preliminary data.</text>
</comment>
<dbReference type="EMBL" id="BARS01010314">
    <property type="protein sequence ID" value="GAF92188.1"/>
    <property type="molecule type" value="Genomic_DNA"/>
</dbReference>
<evidence type="ECO:0000313" key="2">
    <source>
        <dbReference type="EMBL" id="GAF92188.1"/>
    </source>
</evidence>
<dbReference type="Gene3D" id="3.40.50.150">
    <property type="entry name" value="Vaccinia Virus protein VP39"/>
    <property type="match status" value="1"/>
</dbReference>
<reference evidence="2" key="1">
    <citation type="journal article" date="2014" name="Front. Microbiol.">
        <title>High frequency of phylogenetically diverse reductive dehalogenase-homologous genes in deep subseafloor sedimentary metagenomes.</title>
        <authorList>
            <person name="Kawai M."/>
            <person name="Futagami T."/>
            <person name="Toyoda A."/>
            <person name="Takaki Y."/>
            <person name="Nishi S."/>
            <person name="Hori S."/>
            <person name="Arai W."/>
            <person name="Tsubouchi T."/>
            <person name="Morono Y."/>
            <person name="Uchiyama I."/>
            <person name="Ito T."/>
            <person name="Fujiyama A."/>
            <person name="Inagaki F."/>
            <person name="Takami H."/>
        </authorList>
    </citation>
    <scope>NUCLEOTIDE SEQUENCE</scope>
    <source>
        <strain evidence="2">Expedition CK06-06</strain>
    </source>
</reference>
<organism evidence="2">
    <name type="scientific">marine sediment metagenome</name>
    <dbReference type="NCBI Taxonomy" id="412755"/>
    <lineage>
        <taxon>unclassified sequences</taxon>
        <taxon>metagenomes</taxon>
        <taxon>ecological metagenomes</taxon>
    </lineage>
</organism>
<evidence type="ECO:0000259" key="1">
    <source>
        <dbReference type="Pfam" id="PF13649"/>
    </source>
</evidence>
<feature type="non-terminal residue" evidence="2">
    <location>
        <position position="78"/>
    </location>
</feature>
<name>X0TF60_9ZZZZ</name>
<dbReference type="InterPro" id="IPR041698">
    <property type="entry name" value="Methyltransf_25"/>
</dbReference>
<dbReference type="Pfam" id="PF13649">
    <property type="entry name" value="Methyltransf_25"/>
    <property type="match status" value="1"/>
</dbReference>
<dbReference type="SUPFAM" id="SSF53335">
    <property type="entry name" value="S-adenosyl-L-methionine-dependent methyltransferases"/>
    <property type="match status" value="1"/>
</dbReference>
<accession>X0TF60</accession>
<protein>
    <recommendedName>
        <fullName evidence="1">Methyltransferase domain-containing protein</fullName>
    </recommendedName>
</protein>
<sequence length="78" mass="8243">MKTLNCDLPKIEEFIQLNGKVLLEVGCGNGRLAALLVDKVAAITAIDPGGSSIEAARKQVNRVNFQVGSGEKLEFADG</sequence>
<dbReference type="AlphaFoldDB" id="X0TF60"/>
<dbReference type="InterPro" id="IPR029063">
    <property type="entry name" value="SAM-dependent_MTases_sf"/>
</dbReference>